<dbReference type="AlphaFoldDB" id="A0A6G1FH06"/>
<feature type="region of interest" description="Disordered" evidence="1">
    <location>
        <begin position="1"/>
        <end position="22"/>
    </location>
</feature>
<dbReference type="EMBL" id="SPHZ02000001">
    <property type="protein sequence ID" value="KAF0936169.1"/>
    <property type="molecule type" value="Genomic_DNA"/>
</dbReference>
<evidence type="ECO:0000256" key="1">
    <source>
        <dbReference type="SAM" id="MobiDB-lite"/>
    </source>
</evidence>
<reference evidence="2 3" key="1">
    <citation type="submission" date="2019-11" db="EMBL/GenBank/DDBJ databases">
        <title>Whole genome sequence of Oryza granulata.</title>
        <authorList>
            <person name="Li W."/>
        </authorList>
    </citation>
    <scope>NUCLEOTIDE SEQUENCE [LARGE SCALE GENOMIC DNA]</scope>
    <source>
        <strain evidence="3">cv. Menghai</strain>
        <tissue evidence="2">Leaf</tissue>
    </source>
</reference>
<sequence length="136" mass="13785">MLPHGHLLPAASSTAPLRRPWGGIDCKPHLAAKAARRAQVSSGEAASVRADGDPPSGAVPNFHRPFGSLHRLQGSHVGLGKSTTGSSAHLLQPLSSPNIHVTGLGKGVAVAALVPGGGGGDFGEQKMRQGLRSSRA</sequence>
<protein>
    <submittedName>
        <fullName evidence="2">Uncharacterized protein</fullName>
    </submittedName>
</protein>
<feature type="region of interest" description="Disordered" evidence="1">
    <location>
        <begin position="35"/>
        <end position="91"/>
    </location>
</feature>
<accession>A0A6G1FH06</accession>
<feature type="compositionally biased region" description="Polar residues" evidence="1">
    <location>
        <begin position="81"/>
        <end position="91"/>
    </location>
</feature>
<proteinExistence type="predicted"/>
<keyword evidence="3" id="KW-1185">Reference proteome</keyword>
<organism evidence="2 3">
    <name type="scientific">Oryza meyeriana var. granulata</name>
    <dbReference type="NCBI Taxonomy" id="110450"/>
    <lineage>
        <taxon>Eukaryota</taxon>
        <taxon>Viridiplantae</taxon>
        <taxon>Streptophyta</taxon>
        <taxon>Embryophyta</taxon>
        <taxon>Tracheophyta</taxon>
        <taxon>Spermatophyta</taxon>
        <taxon>Magnoliopsida</taxon>
        <taxon>Liliopsida</taxon>
        <taxon>Poales</taxon>
        <taxon>Poaceae</taxon>
        <taxon>BOP clade</taxon>
        <taxon>Oryzoideae</taxon>
        <taxon>Oryzeae</taxon>
        <taxon>Oryzinae</taxon>
        <taxon>Oryza</taxon>
        <taxon>Oryza meyeriana</taxon>
    </lineage>
</organism>
<comment type="caution">
    <text evidence="2">The sequence shown here is derived from an EMBL/GenBank/DDBJ whole genome shotgun (WGS) entry which is preliminary data.</text>
</comment>
<evidence type="ECO:0000313" key="2">
    <source>
        <dbReference type="EMBL" id="KAF0936169.1"/>
    </source>
</evidence>
<evidence type="ECO:0000313" key="3">
    <source>
        <dbReference type="Proteomes" id="UP000479710"/>
    </source>
</evidence>
<name>A0A6G1FH06_9ORYZ</name>
<dbReference type="Proteomes" id="UP000479710">
    <property type="component" value="Unassembled WGS sequence"/>
</dbReference>
<gene>
    <name evidence="2" type="ORF">E2562_038984</name>
</gene>